<evidence type="ECO:0000313" key="3">
    <source>
        <dbReference type="Proteomes" id="UP000310108"/>
    </source>
</evidence>
<feature type="region of interest" description="Disordered" evidence="1">
    <location>
        <begin position="1"/>
        <end position="24"/>
    </location>
</feature>
<accession>A0A4U6X8E0</accession>
<name>A0A4U6X8E0_9PEZI</name>
<evidence type="ECO:0000313" key="2">
    <source>
        <dbReference type="EMBL" id="TKW51798.1"/>
    </source>
</evidence>
<reference evidence="2 3" key="1">
    <citation type="journal article" date="2019" name="PLoS ONE">
        <title>Comparative genome analysis indicates high evolutionary potential of pathogenicity genes in Colletotrichum tanaceti.</title>
        <authorList>
            <person name="Lelwala R.V."/>
            <person name="Korhonen P.K."/>
            <person name="Young N.D."/>
            <person name="Scott J.B."/>
            <person name="Ades P.A."/>
            <person name="Gasser R.B."/>
            <person name="Taylor P.W.J."/>
        </authorList>
    </citation>
    <scope>NUCLEOTIDE SEQUENCE [LARGE SCALE GENOMIC DNA]</scope>
    <source>
        <strain evidence="2">BRIP57314</strain>
    </source>
</reference>
<comment type="caution">
    <text evidence="2">The sequence shown here is derived from an EMBL/GenBank/DDBJ whole genome shotgun (WGS) entry which is preliminary data.</text>
</comment>
<keyword evidence="3" id="KW-1185">Reference proteome</keyword>
<protein>
    <submittedName>
        <fullName evidence="2">Uncharacterized protein</fullName>
    </submittedName>
</protein>
<proteinExistence type="predicted"/>
<dbReference type="AlphaFoldDB" id="A0A4U6X8E0"/>
<gene>
    <name evidence="2" type="ORF">CTA1_1862</name>
</gene>
<dbReference type="EMBL" id="PJEX01000281">
    <property type="protein sequence ID" value="TKW51798.1"/>
    <property type="molecule type" value="Genomic_DNA"/>
</dbReference>
<organism evidence="2 3">
    <name type="scientific">Colletotrichum tanaceti</name>
    <dbReference type="NCBI Taxonomy" id="1306861"/>
    <lineage>
        <taxon>Eukaryota</taxon>
        <taxon>Fungi</taxon>
        <taxon>Dikarya</taxon>
        <taxon>Ascomycota</taxon>
        <taxon>Pezizomycotina</taxon>
        <taxon>Sordariomycetes</taxon>
        <taxon>Hypocreomycetidae</taxon>
        <taxon>Glomerellales</taxon>
        <taxon>Glomerellaceae</taxon>
        <taxon>Colletotrichum</taxon>
        <taxon>Colletotrichum destructivum species complex</taxon>
    </lineage>
</organism>
<sequence>MSLVDNSEHSGSTFQVSSTQAGHKSCPFGIYRRVFLTTFRMLQGLGQPGALTVSKLLMGAHSAA</sequence>
<dbReference type="Proteomes" id="UP000310108">
    <property type="component" value="Unassembled WGS sequence"/>
</dbReference>
<feature type="compositionally biased region" description="Polar residues" evidence="1">
    <location>
        <begin position="9"/>
        <end position="22"/>
    </location>
</feature>
<evidence type="ECO:0000256" key="1">
    <source>
        <dbReference type="SAM" id="MobiDB-lite"/>
    </source>
</evidence>